<evidence type="ECO:0000313" key="2">
    <source>
        <dbReference type="WBParaSite" id="TMUE_2000009908.1"/>
    </source>
</evidence>
<protein>
    <submittedName>
        <fullName evidence="2">Uncharacterized protein</fullName>
    </submittedName>
</protein>
<accession>A0A5S6QRX6</accession>
<dbReference type="WBParaSite" id="TMUE_2000009908.1">
    <property type="protein sequence ID" value="TMUE_2000009908.1"/>
    <property type="gene ID" value="WBGene00291196"/>
</dbReference>
<keyword evidence="1" id="KW-1185">Reference proteome</keyword>
<name>A0A5S6QRX6_TRIMR</name>
<reference evidence="2" key="1">
    <citation type="submission" date="2019-12" db="UniProtKB">
        <authorList>
            <consortium name="WormBaseParasite"/>
        </authorList>
    </citation>
    <scope>IDENTIFICATION</scope>
</reference>
<sequence>MPLMGRRIWRASRDLSPSALLTAAGARVLQERNHHPALAQKIGVEILKDPFGKHVRHLCRAMGVLCIDVNVGRGQLEELRELCALLTEALVEKQSIKSVLKLCRRLDSLLQPDNEVNEDKDVTIEAATEHDQRNSSPEMVIGSPYIQCRVLRSGKKIRLSGAATLESD</sequence>
<proteinExistence type="predicted"/>
<dbReference type="Proteomes" id="UP000046395">
    <property type="component" value="Unassembled WGS sequence"/>
</dbReference>
<dbReference type="AlphaFoldDB" id="A0A5S6QRX6"/>
<evidence type="ECO:0000313" key="1">
    <source>
        <dbReference type="Proteomes" id="UP000046395"/>
    </source>
</evidence>
<organism evidence="1 2">
    <name type="scientific">Trichuris muris</name>
    <name type="common">Mouse whipworm</name>
    <dbReference type="NCBI Taxonomy" id="70415"/>
    <lineage>
        <taxon>Eukaryota</taxon>
        <taxon>Metazoa</taxon>
        <taxon>Ecdysozoa</taxon>
        <taxon>Nematoda</taxon>
        <taxon>Enoplea</taxon>
        <taxon>Dorylaimia</taxon>
        <taxon>Trichinellida</taxon>
        <taxon>Trichuridae</taxon>
        <taxon>Trichuris</taxon>
    </lineage>
</organism>